<sequence length="88" mass="10269">MADNLERTLMWRGRPEDRDPGDILRRVYDALKEKGYNPVDQIVGYLLSGDPTYITSHNGARNLIRRVERDVLLEELVRAYLERTPVAR</sequence>
<evidence type="ECO:0000256" key="2">
    <source>
        <dbReference type="HAMAP-Rule" id="MF_01507"/>
    </source>
</evidence>
<dbReference type="Proteomes" id="UP001163687">
    <property type="component" value="Chromosome"/>
</dbReference>
<dbReference type="AlphaFoldDB" id="A0AA35CJK9"/>
<dbReference type="PANTHER" id="PTHR40067">
    <property type="entry name" value="UPF0297 PROTEIN YRZL"/>
    <property type="match status" value="1"/>
</dbReference>
<organism evidence="3 4">
    <name type="scientific">Caldinitratiruptor microaerophilus</name>
    <dbReference type="NCBI Taxonomy" id="671077"/>
    <lineage>
        <taxon>Bacteria</taxon>
        <taxon>Bacillati</taxon>
        <taxon>Bacillota</taxon>
        <taxon>Clostridia</taxon>
        <taxon>Eubacteriales</taxon>
        <taxon>Symbiobacteriaceae</taxon>
        <taxon>Caldinitratiruptor</taxon>
    </lineage>
</organism>
<protein>
    <recommendedName>
        <fullName evidence="2">UPF0297 protein caldi_07540</fullName>
    </recommendedName>
</protein>
<comment type="similarity">
    <text evidence="1 2">Belongs to the UPF0297 family.</text>
</comment>
<evidence type="ECO:0000256" key="1">
    <source>
        <dbReference type="ARBA" id="ARBA00010888"/>
    </source>
</evidence>
<dbReference type="Pfam" id="PF06135">
    <property type="entry name" value="IreB"/>
    <property type="match status" value="1"/>
</dbReference>
<dbReference type="EMBL" id="AP025628">
    <property type="protein sequence ID" value="BDG59664.1"/>
    <property type="molecule type" value="Genomic_DNA"/>
</dbReference>
<gene>
    <name evidence="3" type="ORF">caldi_07540</name>
</gene>
<proteinExistence type="inferred from homology"/>
<dbReference type="PANTHER" id="PTHR40067:SF1">
    <property type="entry name" value="UPF0297 PROTEIN YRZL"/>
    <property type="match status" value="1"/>
</dbReference>
<evidence type="ECO:0000313" key="4">
    <source>
        <dbReference type="Proteomes" id="UP001163687"/>
    </source>
</evidence>
<evidence type="ECO:0000313" key="3">
    <source>
        <dbReference type="EMBL" id="BDG59664.1"/>
    </source>
</evidence>
<dbReference type="PIRSF" id="PIRSF037258">
    <property type="entry name" value="DUF965_bac"/>
    <property type="match status" value="1"/>
</dbReference>
<name>A0AA35CJK9_9FIRM</name>
<accession>A0AA35CJK9</accession>
<reference evidence="3" key="1">
    <citation type="submission" date="2022-03" db="EMBL/GenBank/DDBJ databases">
        <title>Complete genome sequence of Caldinitratiruptor microaerophilus.</title>
        <authorList>
            <person name="Mukaiyama R."/>
            <person name="Nishiyama T."/>
            <person name="Ueda K."/>
        </authorList>
    </citation>
    <scope>NUCLEOTIDE SEQUENCE</scope>
    <source>
        <strain evidence="3">JCM 16183</strain>
    </source>
</reference>
<dbReference type="KEGG" id="cmic:caldi_07540"/>
<dbReference type="HAMAP" id="MF_01507">
    <property type="entry name" value="UPF0297"/>
    <property type="match status" value="1"/>
</dbReference>
<keyword evidence="4" id="KW-1185">Reference proteome</keyword>
<dbReference type="NCBIfam" id="NF003997">
    <property type="entry name" value="PRK05473.1"/>
    <property type="match status" value="1"/>
</dbReference>
<dbReference type="InterPro" id="IPR009309">
    <property type="entry name" value="IreB"/>
</dbReference>